<dbReference type="Proteomes" id="UP000245533">
    <property type="component" value="Unassembled WGS sequence"/>
</dbReference>
<feature type="active site" description="Nucleophile" evidence="9">
    <location>
        <position position="417"/>
    </location>
</feature>
<dbReference type="RefSeq" id="WP_109645852.1">
    <property type="nucleotide sequence ID" value="NZ_QGGB01000004.1"/>
</dbReference>
<comment type="catalytic activity">
    <reaction evidence="2 11">
        <text>glutathione + H2O = L-cysteinylglycine + L-glutamate</text>
        <dbReference type="Rhea" id="RHEA:28807"/>
        <dbReference type="ChEBI" id="CHEBI:15377"/>
        <dbReference type="ChEBI" id="CHEBI:29985"/>
        <dbReference type="ChEBI" id="CHEBI:57925"/>
        <dbReference type="ChEBI" id="CHEBI:61694"/>
        <dbReference type="EC" id="3.4.19.13"/>
    </reaction>
</comment>
<evidence type="ECO:0000256" key="2">
    <source>
        <dbReference type="ARBA" id="ARBA00001089"/>
    </source>
</evidence>
<comment type="catalytic activity">
    <reaction evidence="1 11">
        <text>an S-substituted glutathione + H2O = an S-substituted L-cysteinylglycine + L-glutamate</text>
        <dbReference type="Rhea" id="RHEA:59468"/>
        <dbReference type="ChEBI" id="CHEBI:15377"/>
        <dbReference type="ChEBI" id="CHEBI:29985"/>
        <dbReference type="ChEBI" id="CHEBI:90779"/>
        <dbReference type="ChEBI" id="CHEBI:143103"/>
        <dbReference type="EC" id="3.4.19.13"/>
    </reaction>
</comment>
<evidence type="ECO:0000256" key="6">
    <source>
        <dbReference type="ARBA" id="ARBA00023145"/>
    </source>
</evidence>
<organism evidence="13 14">
    <name type="scientific">Rhodohalobacter mucosus</name>
    <dbReference type="NCBI Taxonomy" id="2079485"/>
    <lineage>
        <taxon>Bacteria</taxon>
        <taxon>Pseudomonadati</taxon>
        <taxon>Balneolota</taxon>
        <taxon>Balneolia</taxon>
        <taxon>Balneolales</taxon>
        <taxon>Balneolaceae</taxon>
        <taxon>Rhodohalobacter</taxon>
    </lineage>
</organism>
<dbReference type="GO" id="GO:0006751">
    <property type="term" value="P:glutathione catabolic process"/>
    <property type="evidence" value="ECO:0007669"/>
    <property type="project" value="UniProtKB-UniRule"/>
</dbReference>
<evidence type="ECO:0000256" key="9">
    <source>
        <dbReference type="PIRSR" id="PIRSR600101-1"/>
    </source>
</evidence>
<dbReference type="PANTHER" id="PTHR43199:SF1">
    <property type="entry name" value="GLUTATHIONE HYDROLASE PROENZYME"/>
    <property type="match status" value="1"/>
</dbReference>
<dbReference type="SUPFAM" id="SSF56235">
    <property type="entry name" value="N-terminal nucleophile aminohydrolases (Ntn hydrolases)"/>
    <property type="match status" value="1"/>
</dbReference>
<keyword evidence="4 11" id="KW-0808">Transferase</keyword>
<dbReference type="InterPro" id="IPR055262">
    <property type="entry name" value="GGT_CS"/>
</dbReference>
<keyword evidence="12" id="KW-0732">Signal</keyword>
<evidence type="ECO:0000256" key="3">
    <source>
        <dbReference type="ARBA" id="ARBA00009381"/>
    </source>
</evidence>
<dbReference type="InterPro" id="IPR043138">
    <property type="entry name" value="GGT_lsub"/>
</dbReference>
<dbReference type="EC" id="3.4.19.13" evidence="11"/>
<dbReference type="InterPro" id="IPR051792">
    <property type="entry name" value="GGT_bact"/>
</dbReference>
<comment type="subunit">
    <text evidence="11">This enzyme consists of two polypeptide chains, which are synthesized in precursor form from a single polypeptide.</text>
</comment>
<dbReference type="GO" id="GO:0006750">
    <property type="term" value="P:glutathione biosynthetic process"/>
    <property type="evidence" value="ECO:0007669"/>
    <property type="project" value="UniProtKB-KW"/>
</dbReference>
<evidence type="ECO:0000256" key="8">
    <source>
        <dbReference type="ARBA" id="ARBA00047417"/>
    </source>
</evidence>
<evidence type="ECO:0000313" key="13">
    <source>
        <dbReference type="EMBL" id="PWN07211.1"/>
    </source>
</evidence>
<keyword evidence="6 11" id="KW-0865">Zymogen</keyword>
<evidence type="ECO:0000256" key="4">
    <source>
        <dbReference type="ARBA" id="ARBA00022679"/>
    </source>
</evidence>
<feature type="chain" id="PRO_5016330409" description="Glutathione hydrolase proenzyme" evidence="12">
    <location>
        <begin position="26"/>
        <end position="606"/>
    </location>
</feature>
<accession>A0A316TU81</accession>
<keyword evidence="7 11" id="KW-0012">Acyltransferase</keyword>
<name>A0A316TU81_9BACT</name>
<proteinExistence type="inferred from homology"/>
<evidence type="ECO:0000256" key="11">
    <source>
        <dbReference type="RuleBase" id="RU368036"/>
    </source>
</evidence>
<evidence type="ECO:0000256" key="10">
    <source>
        <dbReference type="PIRSR" id="PIRSR600101-2"/>
    </source>
</evidence>
<dbReference type="UniPathway" id="UPA00204"/>
<dbReference type="InterPro" id="IPR043137">
    <property type="entry name" value="GGT_ssub_C"/>
</dbReference>
<keyword evidence="14" id="KW-1185">Reference proteome</keyword>
<feature type="signal peptide" evidence="12">
    <location>
        <begin position="1"/>
        <end position="25"/>
    </location>
</feature>
<dbReference type="AlphaFoldDB" id="A0A316TU81"/>
<feature type="binding site" evidence="10">
    <location>
        <position position="464"/>
    </location>
    <ligand>
        <name>L-glutamate</name>
        <dbReference type="ChEBI" id="CHEBI:29985"/>
    </ligand>
</feature>
<dbReference type="InterPro" id="IPR000101">
    <property type="entry name" value="GGT_peptidase"/>
</dbReference>
<dbReference type="InterPro" id="IPR029055">
    <property type="entry name" value="Ntn_hydrolases_N"/>
</dbReference>
<dbReference type="Gene3D" id="1.10.246.130">
    <property type="match status" value="1"/>
</dbReference>
<protein>
    <recommendedName>
        <fullName evidence="11">Glutathione hydrolase proenzyme</fullName>
        <ecNumber evidence="11">2.3.2.2</ecNumber>
        <ecNumber evidence="11">3.4.19.13</ecNumber>
    </recommendedName>
    <component>
        <recommendedName>
            <fullName evidence="11">Glutathione hydrolase large chain</fullName>
        </recommendedName>
    </component>
    <component>
        <recommendedName>
            <fullName evidence="11">Glutathione hydrolase small chain</fullName>
        </recommendedName>
    </component>
</protein>
<dbReference type="EC" id="2.3.2.2" evidence="11"/>
<dbReference type="NCBIfam" id="TIGR00066">
    <property type="entry name" value="g_glut_trans"/>
    <property type="match status" value="1"/>
</dbReference>
<dbReference type="PANTHER" id="PTHR43199">
    <property type="entry name" value="GLUTATHIONE HYDROLASE"/>
    <property type="match status" value="1"/>
</dbReference>
<comment type="caution">
    <text evidence="13">The sequence shown here is derived from an EMBL/GenBank/DDBJ whole genome shotgun (WGS) entry which is preliminary data.</text>
</comment>
<keyword evidence="5 11" id="KW-0378">Hydrolase</keyword>
<evidence type="ECO:0000256" key="1">
    <source>
        <dbReference type="ARBA" id="ARBA00001049"/>
    </source>
</evidence>
<dbReference type="Pfam" id="PF01019">
    <property type="entry name" value="G_glu_transpept"/>
    <property type="match status" value="1"/>
</dbReference>
<evidence type="ECO:0000313" key="14">
    <source>
        <dbReference type="Proteomes" id="UP000245533"/>
    </source>
</evidence>
<reference evidence="13 14" key="1">
    <citation type="submission" date="2018-05" db="EMBL/GenBank/DDBJ databases">
        <title>Rhodohalobacter halophilus gen. nov., sp. nov., a moderately halophilic member of the family Balneolaceae.</title>
        <authorList>
            <person name="Liu Z.-W."/>
        </authorList>
    </citation>
    <scope>NUCLEOTIDE SEQUENCE [LARGE SCALE GENOMIC DNA]</scope>
    <source>
        <strain evidence="13 14">8A47</strain>
    </source>
</reference>
<feature type="binding site" evidence="10">
    <location>
        <position position="122"/>
    </location>
    <ligand>
        <name>L-glutamate</name>
        <dbReference type="ChEBI" id="CHEBI:29985"/>
    </ligand>
</feature>
<feature type="binding site" evidence="10">
    <location>
        <begin position="489"/>
        <end position="490"/>
    </location>
    <ligand>
        <name>L-glutamate</name>
        <dbReference type="ChEBI" id="CHEBI:29985"/>
    </ligand>
</feature>
<dbReference type="OrthoDB" id="9781342at2"/>
<sequence length="606" mass="65431">MRTLFRTVSLIVSLLGALFCFTGCAGTPDSSGITYSVPPQPELPSGYNPKPGWETTEFAVAAANPLATDAGYQVINAGGSAVDAAIAIQMVLTLVEPQSSGIGGGAFLLNWDGNELKAYNGRETAPASADETYFLDENGNPLSYSEAVRSGLSPGIPGTVAMLYHAHQEQGILPWQELFKPAITLARDGFHVSPRLHGLLEADEALRQDSIARDLYYDENGEALPVGNLLKNPALAQLLQKIADEGPEAFYTGAAAESIVNRVRSHPRPGIMTVEDISVYRDREFEVEPMCNEWRLWLICGFPPPASGHLAIMQMLGIMEHLEIQGSSFINGLPAVEWLHFYLESAKLAYADRALYVADPLYVDAPAGDWQSLLKEDYLATRAALIGEQSMDTAQPGYPREEYSTAGMMEIQPESGTSHISVIDRQGNAVSMTTTIESAFGSRIMSDGGTGLPGGFHLNNELTDFSRAPVDEDGNLIANRVQGGKQPRSSMSPTLVFDRESGELIASLGSPGGAAIIHYTAKTMIGMFEWNLNPQQAIDLPNFVNYNGPTLLEEDRFPPALIEALRAMGHEVDESPLTSGLQAIRVTKNGYYGGADPRREGVVMGD</sequence>
<dbReference type="EMBL" id="QGGB01000004">
    <property type="protein sequence ID" value="PWN07211.1"/>
    <property type="molecule type" value="Genomic_DNA"/>
</dbReference>
<gene>
    <name evidence="13" type="primary">ggt</name>
    <name evidence="13" type="ORF">DDZ15_05270</name>
</gene>
<dbReference type="PROSITE" id="PS00462">
    <property type="entry name" value="G_GLU_TRANSPEPTIDASE"/>
    <property type="match status" value="1"/>
</dbReference>
<keyword evidence="11" id="KW-0317">Glutathione biosynthesis</keyword>
<dbReference type="PRINTS" id="PR01210">
    <property type="entry name" value="GGTRANSPTASE"/>
</dbReference>
<feature type="binding site" evidence="10">
    <location>
        <position position="513"/>
    </location>
    <ligand>
        <name>L-glutamate</name>
        <dbReference type="ChEBI" id="CHEBI:29985"/>
    </ligand>
</feature>
<comment type="similarity">
    <text evidence="3 11">Belongs to the gamma-glutamyltransferase family.</text>
</comment>
<dbReference type="GO" id="GO:0103068">
    <property type="term" value="F:leukotriene C4 gamma-glutamyl transferase activity"/>
    <property type="evidence" value="ECO:0007669"/>
    <property type="project" value="UniProtKB-EC"/>
</dbReference>
<evidence type="ECO:0000256" key="7">
    <source>
        <dbReference type="ARBA" id="ARBA00023315"/>
    </source>
</evidence>
<evidence type="ECO:0000256" key="12">
    <source>
        <dbReference type="SAM" id="SignalP"/>
    </source>
</evidence>
<comment type="PTM">
    <text evidence="11">Cleaved by autocatalysis into a large and a small subunit.</text>
</comment>
<evidence type="ECO:0000256" key="5">
    <source>
        <dbReference type="ARBA" id="ARBA00022801"/>
    </source>
</evidence>
<dbReference type="GO" id="GO:0036374">
    <property type="term" value="F:glutathione hydrolase activity"/>
    <property type="evidence" value="ECO:0007669"/>
    <property type="project" value="UniProtKB-UniRule"/>
</dbReference>
<comment type="pathway">
    <text evidence="11">Sulfur metabolism; glutathione metabolism.</text>
</comment>
<dbReference type="Gene3D" id="3.60.20.40">
    <property type="match status" value="1"/>
</dbReference>
<comment type="catalytic activity">
    <reaction evidence="8 11">
        <text>an N-terminal (5-L-glutamyl)-[peptide] + an alpha-amino acid = 5-L-glutamyl amino acid + an N-terminal L-alpha-aminoacyl-[peptide]</text>
        <dbReference type="Rhea" id="RHEA:23904"/>
        <dbReference type="Rhea" id="RHEA-COMP:9780"/>
        <dbReference type="Rhea" id="RHEA-COMP:9795"/>
        <dbReference type="ChEBI" id="CHEBI:77644"/>
        <dbReference type="ChEBI" id="CHEBI:78597"/>
        <dbReference type="ChEBI" id="CHEBI:78599"/>
        <dbReference type="ChEBI" id="CHEBI:78608"/>
        <dbReference type="EC" id="2.3.2.2"/>
    </reaction>
</comment>